<dbReference type="Gene3D" id="2.40.128.630">
    <property type="match status" value="1"/>
</dbReference>
<evidence type="ECO:0000256" key="3">
    <source>
        <dbReference type="ARBA" id="ARBA00022777"/>
    </source>
</evidence>
<dbReference type="SUPFAM" id="SSF56112">
    <property type="entry name" value="Protein kinase-like (PK-like)"/>
    <property type="match status" value="1"/>
</dbReference>
<name>A0ABQ2GB73_9DEIO</name>
<evidence type="ECO:0000313" key="8">
    <source>
        <dbReference type="EMBL" id="GGL84618.1"/>
    </source>
</evidence>
<dbReference type="InterPro" id="IPR015943">
    <property type="entry name" value="WD40/YVTN_repeat-like_dom_sf"/>
</dbReference>
<evidence type="ECO:0000256" key="5">
    <source>
        <dbReference type="PROSITE-ProRule" id="PRU10141"/>
    </source>
</evidence>
<dbReference type="EMBL" id="BMOL01000010">
    <property type="protein sequence ID" value="GGL84618.1"/>
    <property type="molecule type" value="Genomic_DNA"/>
</dbReference>
<dbReference type="InterPro" id="IPR002372">
    <property type="entry name" value="PQQ_rpt_dom"/>
</dbReference>
<evidence type="ECO:0000256" key="6">
    <source>
        <dbReference type="SAM" id="MobiDB-lite"/>
    </source>
</evidence>
<proteinExistence type="predicted"/>
<dbReference type="GO" id="GO:0016301">
    <property type="term" value="F:kinase activity"/>
    <property type="evidence" value="ECO:0007669"/>
    <property type="project" value="UniProtKB-KW"/>
</dbReference>
<dbReference type="InterPro" id="IPR008266">
    <property type="entry name" value="Tyr_kinase_AS"/>
</dbReference>
<evidence type="ECO:0000256" key="1">
    <source>
        <dbReference type="ARBA" id="ARBA00022679"/>
    </source>
</evidence>
<organism evidence="8 9">
    <name type="scientific">Deinococcus aerolatus</name>
    <dbReference type="NCBI Taxonomy" id="522487"/>
    <lineage>
        <taxon>Bacteria</taxon>
        <taxon>Thermotogati</taxon>
        <taxon>Deinococcota</taxon>
        <taxon>Deinococci</taxon>
        <taxon>Deinococcales</taxon>
        <taxon>Deinococcaceae</taxon>
        <taxon>Deinococcus</taxon>
    </lineage>
</organism>
<dbReference type="Pfam" id="PF13360">
    <property type="entry name" value="PQQ_2"/>
    <property type="match status" value="2"/>
</dbReference>
<evidence type="ECO:0000313" key="9">
    <source>
        <dbReference type="Proteomes" id="UP000639973"/>
    </source>
</evidence>
<feature type="binding site" evidence="5">
    <location>
        <position position="66"/>
    </location>
    <ligand>
        <name>ATP</name>
        <dbReference type="ChEBI" id="CHEBI:30616"/>
    </ligand>
</feature>
<dbReference type="InterPro" id="IPR011009">
    <property type="entry name" value="Kinase-like_dom_sf"/>
</dbReference>
<dbReference type="PANTHER" id="PTHR43289:SF34">
    <property type="entry name" value="SERINE_THREONINE-PROTEIN KINASE YBDM-RELATED"/>
    <property type="match status" value="1"/>
</dbReference>
<accession>A0ABQ2GB73</accession>
<dbReference type="PROSITE" id="PS50011">
    <property type="entry name" value="PROTEIN_KINASE_DOM"/>
    <property type="match status" value="1"/>
</dbReference>
<dbReference type="Gene3D" id="3.30.200.20">
    <property type="entry name" value="Phosphorylase Kinase, domain 1"/>
    <property type="match status" value="1"/>
</dbReference>
<feature type="compositionally biased region" description="Basic and acidic residues" evidence="6">
    <location>
        <begin position="1"/>
        <end position="12"/>
    </location>
</feature>
<protein>
    <submittedName>
        <fullName evidence="8">DNA damage-responsive serine/threonine-protein kinase RqkA</fullName>
    </submittedName>
</protein>
<dbReference type="PANTHER" id="PTHR43289">
    <property type="entry name" value="MITOGEN-ACTIVATED PROTEIN KINASE KINASE KINASE 20-RELATED"/>
    <property type="match status" value="1"/>
</dbReference>
<keyword evidence="4 5" id="KW-0067">ATP-binding</keyword>
<feature type="domain" description="Protein kinase" evidence="7">
    <location>
        <begin position="37"/>
        <end position="296"/>
    </location>
</feature>
<dbReference type="Gene3D" id="1.10.510.10">
    <property type="entry name" value="Transferase(Phosphotransferase) domain 1"/>
    <property type="match status" value="1"/>
</dbReference>
<dbReference type="Gene3D" id="2.40.10.480">
    <property type="match status" value="1"/>
</dbReference>
<dbReference type="Proteomes" id="UP000639973">
    <property type="component" value="Unassembled WGS sequence"/>
</dbReference>
<keyword evidence="3 8" id="KW-0418">Kinase</keyword>
<gene>
    <name evidence="8" type="primary">rqkA</name>
    <name evidence="8" type="ORF">GCM10010840_23100</name>
</gene>
<sequence length="678" mass="72203">MSDAHRDRREAPAARASQAVDSGPMPVEVGTRLAGRYDLRSPLGEGGSALVFRAHDSLLDRDVAVKMMHAHVPDSDRQRFLREVRTLARLTHPGVVPVLDLGVDPSDGRPFFTMPLMTGGPITVLGPLEDAPTSLARFLTAASFASRALHFIHSRGIIHRDLTPGNVLLDEAWLPRIMDFGLVALSDHTQQLTRSGLTLGTPAYMAPEQAKGIGVGPLSDLYALGAVLYRVACGSPPFVGDSDQSVLFQHVYEKVIDPRDLNPAIPDAAARVLLALLSKKPEDRPESGEALAHLWALARRDIWTGHARGQYRGGRTRTGEHPDGPARVSNLKEVWSVPLPGEVTWPAAVVGEGDLVAVGTRGGQLVLTHASGRPFATYAARDEVTAPAAFQGGHIFFGAWDGTLRRVELQGGAEVWRHQARAELTGAPTLWAGQVLAASRDGHLHALSARTGELAWAYRADGPVAASPLVWAGAALVCDENGWLHALDARNGSPLWKAEVGTVHGTPALLPGPSGTATLVVATWEGEVHALALSAASGRAMLAEDEANLWTYDLEDEVWASPAVTRSGTDEGGLAILAGWDGTVRALRLTDGEDVWAHRMSGRVTASPVVSAGLVFLASESGQLCALDVRDGTVRWTRQETTGVQATPLAAGGTLYVAFMDGTLRAYRQHQPESPEGA</sequence>
<dbReference type="PROSITE" id="PS00107">
    <property type="entry name" value="PROTEIN_KINASE_ATP"/>
    <property type="match status" value="1"/>
</dbReference>
<dbReference type="InterPro" id="IPR018391">
    <property type="entry name" value="PQQ_b-propeller_rpt"/>
</dbReference>
<dbReference type="InterPro" id="IPR000719">
    <property type="entry name" value="Prot_kinase_dom"/>
</dbReference>
<keyword evidence="1" id="KW-0808">Transferase</keyword>
<evidence type="ECO:0000256" key="2">
    <source>
        <dbReference type="ARBA" id="ARBA00022741"/>
    </source>
</evidence>
<feature type="region of interest" description="Disordered" evidence="6">
    <location>
        <begin position="1"/>
        <end position="27"/>
    </location>
</feature>
<keyword evidence="9" id="KW-1185">Reference proteome</keyword>
<dbReference type="Gene3D" id="2.130.10.10">
    <property type="entry name" value="YVTN repeat-like/Quinoprotein amine dehydrogenase"/>
    <property type="match status" value="1"/>
</dbReference>
<evidence type="ECO:0000259" key="7">
    <source>
        <dbReference type="PROSITE" id="PS50011"/>
    </source>
</evidence>
<dbReference type="InterPro" id="IPR011047">
    <property type="entry name" value="Quinoprotein_ADH-like_sf"/>
</dbReference>
<evidence type="ECO:0000256" key="4">
    <source>
        <dbReference type="ARBA" id="ARBA00022840"/>
    </source>
</evidence>
<dbReference type="InterPro" id="IPR017441">
    <property type="entry name" value="Protein_kinase_ATP_BS"/>
</dbReference>
<dbReference type="PROSITE" id="PS00109">
    <property type="entry name" value="PROTEIN_KINASE_TYR"/>
    <property type="match status" value="1"/>
</dbReference>
<reference evidence="9" key="1">
    <citation type="journal article" date="2019" name="Int. J. Syst. Evol. Microbiol.">
        <title>The Global Catalogue of Microorganisms (GCM) 10K type strain sequencing project: providing services to taxonomists for standard genome sequencing and annotation.</title>
        <authorList>
            <consortium name="The Broad Institute Genomics Platform"/>
            <consortium name="The Broad Institute Genome Sequencing Center for Infectious Disease"/>
            <person name="Wu L."/>
            <person name="Ma J."/>
        </authorList>
    </citation>
    <scope>NUCLEOTIDE SEQUENCE [LARGE SCALE GENOMIC DNA]</scope>
    <source>
        <strain evidence="9">JCM 15442</strain>
    </source>
</reference>
<keyword evidence="2 5" id="KW-0547">Nucleotide-binding</keyword>
<dbReference type="Pfam" id="PF00069">
    <property type="entry name" value="Pkinase"/>
    <property type="match status" value="1"/>
</dbReference>
<dbReference type="CDD" id="cd14014">
    <property type="entry name" value="STKc_PknB_like"/>
    <property type="match status" value="1"/>
</dbReference>
<dbReference type="SMART" id="SM00564">
    <property type="entry name" value="PQQ"/>
    <property type="match status" value="5"/>
</dbReference>
<comment type="caution">
    <text evidence="8">The sequence shown here is derived from an EMBL/GenBank/DDBJ whole genome shotgun (WGS) entry which is preliminary data.</text>
</comment>
<dbReference type="SUPFAM" id="SSF50998">
    <property type="entry name" value="Quinoprotein alcohol dehydrogenase-like"/>
    <property type="match status" value="1"/>
</dbReference>